<dbReference type="InterPro" id="IPR025674">
    <property type="entry name" value="Imm6"/>
</dbReference>
<reference evidence="1 2" key="1">
    <citation type="submission" date="2020-12" db="EMBL/GenBank/DDBJ databases">
        <title>WGS of Thermoactinomyces spp.</title>
        <authorList>
            <person name="Cheng K."/>
        </authorList>
    </citation>
    <scope>NUCLEOTIDE SEQUENCE [LARGE SCALE GENOMIC DNA]</scope>
    <source>
        <strain evidence="2">CICC 10650\ACCC 41061</strain>
    </source>
</reference>
<dbReference type="Proteomes" id="UP000641910">
    <property type="component" value="Unassembled WGS sequence"/>
</dbReference>
<evidence type="ECO:0000313" key="1">
    <source>
        <dbReference type="EMBL" id="MBH8587651.1"/>
    </source>
</evidence>
<keyword evidence="2" id="KW-1185">Reference proteome</keyword>
<dbReference type="RefSeq" id="WP_037993601.1">
    <property type="nucleotide sequence ID" value="NZ_CP039710.1"/>
</dbReference>
<evidence type="ECO:0000313" key="2">
    <source>
        <dbReference type="Proteomes" id="UP000641910"/>
    </source>
</evidence>
<proteinExistence type="predicted"/>
<gene>
    <name evidence="1" type="ORF">I8U22_02285</name>
</gene>
<evidence type="ECO:0008006" key="3">
    <source>
        <dbReference type="Google" id="ProtNLM"/>
    </source>
</evidence>
<dbReference type="Pfam" id="PF14434">
    <property type="entry name" value="Imm6"/>
    <property type="match status" value="1"/>
</dbReference>
<sequence length="174" mass="20759">MKWYKKVKMDAKAAYYLALSEKILNNLTPYNDWYQIVKETMDLCWMWVEEKKVSGCDLYMEVDDEDEGLFVIGIIETDPFQGDLQAESAFWCVFDAVCYTIWSGFKFDKMENELPQPIESINDEMIDHRFMEEIRKVNGYQEEWAERLKEYLLKNYPPGSDKKIQREELLNLIA</sequence>
<dbReference type="EMBL" id="JAECVU010000001">
    <property type="protein sequence ID" value="MBH8587651.1"/>
    <property type="molecule type" value="Genomic_DNA"/>
</dbReference>
<name>A0ABS0QFV9_THEVU</name>
<protein>
    <recommendedName>
        <fullName evidence="3">Immunity protein Imm6</fullName>
    </recommendedName>
</protein>
<accession>A0ABS0QFV9</accession>
<comment type="caution">
    <text evidence="1">The sequence shown here is derived from an EMBL/GenBank/DDBJ whole genome shotgun (WGS) entry which is preliminary data.</text>
</comment>
<organism evidence="1 2">
    <name type="scientific">Thermoactinomyces vulgaris</name>
    <dbReference type="NCBI Taxonomy" id="2026"/>
    <lineage>
        <taxon>Bacteria</taxon>
        <taxon>Bacillati</taxon>
        <taxon>Bacillota</taxon>
        <taxon>Bacilli</taxon>
        <taxon>Bacillales</taxon>
        <taxon>Thermoactinomycetaceae</taxon>
        <taxon>Thermoactinomyces</taxon>
    </lineage>
</organism>